<reference evidence="1" key="1">
    <citation type="journal article" date="2012" name="Science">
        <title>Fermentation, hydrogen, and sulfur metabolism in multiple uncultivated bacterial phyla.</title>
        <authorList>
            <person name="Wrighton K.C."/>
            <person name="Thomas B.C."/>
            <person name="Sharon I."/>
            <person name="Miller C.S."/>
            <person name="Castelle C.J."/>
            <person name="VerBerkmoes N.C."/>
            <person name="Wilkins M.J."/>
            <person name="Hettich R.L."/>
            <person name="Lipton M.S."/>
            <person name="Williams K.H."/>
            <person name="Long P.E."/>
            <person name="Banfield J.F."/>
        </authorList>
    </citation>
    <scope>NUCLEOTIDE SEQUENCE [LARGE SCALE GENOMIC DNA]</scope>
</reference>
<gene>
    <name evidence="1" type="ORF">ACD_80C00067G0003</name>
</gene>
<comment type="caution">
    <text evidence="1">The sequence shown here is derived from an EMBL/GenBank/DDBJ whole genome shotgun (WGS) entry which is preliminary data.</text>
</comment>
<evidence type="ECO:0000313" key="1">
    <source>
        <dbReference type="EMBL" id="EKD25406.1"/>
    </source>
</evidence>
<accession>K1XJL3</accession>
<sequence>MKLKKYAFNIINVQNFSQILSWTTIYILGTWEYKYTIKNLKNLIAVDEVITTPDPLLVQQYTGVDMLLIMGNNYITQLVSKPFSYYK</sequence>
<protein>
    <submittedName>
        <fullName evidence="1">Uncharacterized protein</fullName>
    </submittedName>
</protein>
<proteinExistence type="predicted"/>
<dbReference type="EMBL" id="AMFJ01036074">
    <property type="protein sequence ID" value="EKD25406.1"/>
    <property type="molecule type" value="Genomic_DNA"/>
</dbReference>
<dbReference type="AlphaFoldDB" id="K1XJL3"/>
<name>K1XJL3_9BACT</name>
<organism evidence="1">
    <name type="scientific">uncultured bacterium</name>
    <name type="common">gcode 4</name>
    <dbReference type="NCBI Taxonomy" id="1234023"/>
    <lineage>
        <taxon>Bacteria</taxon>
        <taxon>environmental samples</taxon>
    </lineage>
</organism>